<proteinExistence type="predicted"/>
<dbReference type="Pfam" id="PF16022">
    <property type="entry name" value="DUF4783"/>
    <property type="match status" value="1"/>
</dbReference>
<dbReference type="STRING" id="1826909.A5893_08425"/>
<evidence type="ECO:0000256" key="1">
    <source>
        <dbReference type="SAM" id="SignalP"/>
    </source>
</evidence>
<accession>A0A179DEY1</accession>
<dbReference type="RefSeq" id="WP_068822222.1">
    <property type="nucleotide sequence ID" value="NZ_LWHJ01000027.1"/>
</dbReference>
<evidence type="ECO:0000313" key="3">
    <source>
        <dbReference type="Proteomes" id="UP000078459"/>
    </source>
</evidence>
<keyword evidence="1" id="KW-0732">Signal</keyword>
<name>A0A179DEY1_9SPHI</name>
<protein>
    <recommendedName>
        <fullName evidence="4">DUF4783 domain-containing protein</fullName>
    </recommendedName>
</protein>
<comment type="caution">
    <text evidence="2">The sequence shown here is derived from an EMBL/GenBank/DDBJ whole genome shotgun (WGS) entry which is preliminary data.</text>
</comment>
<dbReference type="Proteomes" id="UP000078459">
    <property type="component" value="Unassembled WGS sequence"/>
</dbReference>
<dbReference type="AlphaFoldDB" id="A0A179DEY1"/>
<dbReference type="Gene3D" id="3.10.450.50">
    <property type="match status" value="1"/>
</dbReference>
<organism evidence="2 3">
    <name type="scientific">Pedobacter psychrophilus</name>
    <dbReference type="NCBI Taxonomy" id="1826909"/>
    <lineage>
        <taxon>Bacteria</taxon>
        <taxon>Pseudomonadati</taxon>
        <taxon>Bacteroidota</taxon>
        <taxon>Sphingobacteriia</taxon>
        <taxon>Sphingobacteriales</taxon>
        <taxon>Sphingobacteriaceae</taxon>
        <taxon>Pedobacter</taxon>
    </lineage>
</organism>
<feature type="chain" id="PRO_5008100479" description="DUF4783 domain-containing protein" evidence="1">
    <location>
        <begin position="19"/>
        <end position="128"/>
    </location>
</feature>
<sequence length="128" mass="14470">MKYSLTLLFLMLFKVSFGFDVIDDLNSVFKNGDVKGLSAYFSNTIELSIMDQDDIYSANQANLILKDFFSKNPANSTKIIHKVVSNASYKFGVIQYNCAKGAYRISFELKGNGSEIKLTQIRIEENKN</sequence>
<feature type="signal peptide" evidence="1">
    <location>
        <begin position="1"/>
        <end position="18"/>
    </location>
</feature>
<evidence type="ECO:0008006" key="4">
    <source>
        <dbReference type="Google" id="ProtNLM"/>
    </source>
</evidence>
<dbReference type="EMBL" id="LWHJ01000027">
    <property type="protein sequence ID" value="OAQ39606.1"/>
    <property type="molecule type" value="Genomic_DNA"/>
</dbReference>
<keyword evidence="3" id="KW-1185">Reference proteome</keyword>
<dbReference type="InterPro" id="IPR031977">
    <property type="entry name" value="DUF4783"/>
</dbReference>
<evidence type="ECO:0000313" key="2">
    <source>
        <dbReference type="EMBL" id="OAQ39606.1"/>
    </source>
</evidence>
<reference evidence="2 3" key="1">
    <citation type="submission" date="2016-04" db="EMBL/GenBank/DDBJ databases">
        <authorList>
            <person name="Evans L.H."/>
            <person name="Alamgir A."/>
            <person name="Owens N."/>
            <person name="Weber N.D."/>
            <person name="Virtaneva K."/>
            <person name="Barbian K."/>
            <person name="Babar A."/>
            <person name="Rosenke K."/>
        </authorList>
    </citation>
    <scope>NUCLEOTIDE SEQUENCE [LARGE SCALE GENOMIC DNA]</scope>
    <source>
        <strain evidence="2 3">CCM 8644</strain>
    </source>
</reference>
<gene>
    <name evidence="2" type="ORF">A5893_08425</name>
</gene>
<dbReference type="OrthoDB" id="1524766at2"/>
<reference evidence="2 3" key="2">
    <citation type="submission" date="2016-06" db="EMBL/GenBank/DDBJ databases">
        <title>Pedobacter psychrophilus sp. nov., isolated from Antarctic fragmentary rock.</title>
        <authorList>
            <person name="Svec P."/>
        </authorList>
    </citation>
    <scope>NUCLEOTIDE SEQUENCE [LARGE SCALE GENOMIC DNA]</scope>
    <source>
        <strain evidence="2 3">CCM 8644</strain>
    </source>
</reference>